<evidence type="ECO:0000313" key="1">
    <source>
        <dbReference type="EMBL" id="SQB21614.1"/>
    </source>
</evidence>
<proteinExistence type="predicted"/>
<accession>A0A2X2UYQ3</accession>
<dbReference type="AlphaFoldDB" id="A0A2X2UYQ3"/>
<sequence length="160" mass="18485">MCLASTAFLRHRWVYPDRDLCVHHPRRCRVCRRRDDGASAAGAAGEYRYHHRLVWRSGVYRATKLADITVGLRVPEEQEREGLDVNSHGENAYNALIINRPEATLLRRHSAIFNCDCASRLPERSMRPSRHLACKTPHEQNHGRWKPRCSLRCTATIRSC</sequence>
<name>A0A2X2UYQ3_CITKO</name>
<dbReference type="Proteomes" id="UP000251584">
    <property type="component" value="Unassembled WGS sequence"/>
</dbReference>
<reference evidence="1 2" key="1">
    <citation type="submission" date="2018-06" db="EMBL/GenBank/DDBJ databases">
        <authorList>
            <consortium name="Pathogen Informatics"/>
            <person name="Doyle S."/>
        </authorList>
    </citation>
    <scope>NUCLEOTIDE SEQUENCE [LARGE SCALE GENOMIC DNA]</scope>
    <source>
        <strain evidence="1 2">NCTC10786</strain>
    </source>
</reference>
<gene>
    <name evidence="1" type="primary">amtB_1</name>
    <name evidence="1" type="ORF">NCTC10786_00835</name>
</gene>
<organism evidence="1 2">
    <name type="scientific">Citrobacter koseri</name>
    <name type="common">Citrobacter diversus</name>
    <dbReference type="NCBI Taxonomy" id="545"/>
    <lineage>
        <taxon>Bacteria</taxon>
        <taxon>Pseudomonadati</taxon>
        <taxon>Pseudomonadota</taxon>
        <taxon>Gammaproteobacteria</taxon>
        <taxon>Enterobacterales</taxon>
        <taxon>Enterobacteriaceae</taxon>
        <taxon>Citrobacter</taxon>
    </lineage>
</organism>
<dbReference type="EMBL" id="UAVY01000001">
    <property type="protein sequence ID" value="SQB21614.1"/>
    <property type="molecule type" value="Genomic_DNA"/>
</dbReference>
<evidence type="ECO:0000313" key="2">
    <source>
        <dbReference type="Proteomes" id="UP000251584"/>
    </source>
</evidence>
<protein>
    <submittedName>
        <fullName evidence="1">Ammonium transporter</fullName>
    </submittedName>
</protein>